<organism evidence="1 2">
    <name type="scientific">Geomonas silvestris</name>
    <dbReference type="NCBI Taxonomy" id="2740184"/>
    <lineage>
        <taxon>Bacteria</taxon>
        <taxon>Pseudomonadati</taxon>
        <taxon>Thermodesulfobacteriota</taxon>
        <taxon>Desulfuromonadia</taxon>
        <taxon>Geobacterales</taxon>
        <taxon>Geobacteraceae</taxon>
        <taxon>Geomonas</taxon>
    </lineage>
</organism>
<protein>
    <recommendedName>
        <fullName evidence="3">Addiction module antitoxin RelB</fullName>
    </recommendedName>
</protein>
<evidence type="ECO:0000313" key="2">
    <source>
        <dbReference type="Proteomes" id="UP000556026"/>
    </source>
</evidence>
<dbReference type="Pfam" id="PF09720">
    <property type="entry name" value="Unstab_antitox"/>
    <property type="match status" value="1"/>
</dbReference>
<dbReference type="InterPro" id="IPR013406">
    <property type="entry name" value="CHP02574_addiction_mod"/>
</dbReference>
<dbReference type="EMBL" id="BLXX01000001">
    <property type="protein sequence ID" value="GFO58016.1"/>
    <property type="molecule type" value="Genomic_DNA"/>
</dbReference>
<name>A0A6V8MDG2_9BACT</name>
<dbReference type="RefSeq" id="WP_183352866.1">
    <property type="nucleotide sequence ID" value="NZ_BLXX01000001.1"/>
</dbReference>
<reference evidence="2" key="1">
    <citation type="submission" date="2020-06" db="EMBL/GenBank/DDBJ databases">
        <title>Draft genomic sequence of Geomonas sp. Red330.</title>
        <authorList>
            <person name="Itoh H."/>
            <person name="Zhenxing X."/>
            <person name="Ushijima N."/>
            <person name="Masuda Y."/>
            <person name="Shiratori Y."/>
            <person name="Senoo K."/>
        </authorList>
    </citation>
    <scope>NUCLEOTIDE SEQUENCE [LARGE SCALE GENOMIC DNA]</scope>
    <source>
        <strain evidence="2">Red330</strain>
    </source>
</reference>
<dbReference type="Proteomes" id="UP000556026">
    <property type="component" value="Unassembled WGS sequence"/>
</dbReference>
<evidence type="ECO:0008006" key="3">
    <source>
        <dbReference type="Google" id="ProtNLM"/>
    </source>
</evidence>
<evidence type="ECO:0000313" key="1">
    <source>
        <dbReference type="EMBL" id="GFO58016.1"/>
    </source>
</evidence>
<dbReference type="NCBIfam" id="TIGR02574">
    <property type="entry name" value="stabl_TIGR02574"/>
    <property type="match status" value="1"/>
</dbReference>
<keyword evidence="2" id="KW-1185">Reference proteome</keyword>
<accession>A0A6V8MDG2</accession>
<sequence length="74" mass="8287">MTVKELEEKALGLGCEERARLAARLLLSLEESTESDAEKLWLDEAERRLDAYQKGAVQAIPAEEVFARVLEGIK</sequence>
<comment type="caution">
    <text evidence="1">The sequence shown here is derived from an EMBL/GenBank/DDBJ whole genome shotgun (WGS) entry which is preliminary data.</text>
</comment>
<proteinExistence type="predicted"/>
<gene>
    <name evidence="1" type="ORF">GMST_03410</name>
</gene>
<dbReference type="AlphaFoldDB" id="A0A6V8MDG2"/>